<evidence type="ECO:0000313" key="2">
    <source>
        <dbReference type="Proteomes" id="UP001642540"/>
    </source>
</evidence>
<evidence type="ECO:0000313" key="1">
    <source>
        <dbReference type="EMBL" id="CAL8123729.1"/>
    </source>
</evidence>
<reference evidence="1 2" key="1">
    <citation type="submission" date="2024-08" db="EMBL/GenBank/DDBJ databases">
        <authorList>
            <person name="Cucini C."/>
            <person name="Frati F."/>
        </authorList>
    </citation>
    <scope>NUCLEOTIDE SEQUENCE [LARGE SCALE GENOMIC DNA]</scope>
</reference>
<sequence>MMNGKSHDDLEGATRDHKKIAEQQQYISNAKKFLAEKGMSSKMDFAELMIHYTFHHSELDWKFEEIGALTVLSDKWKHASESSTIQHYYKMERFHDVLNARFIGKEGQVDRYLAFHWKSYIQRFKEWMETALLHQYKINRFELSESECNK</sequence>
<proteinExistence type="predicted"/>
<dbReference type="EMBL" id="CAXLJM020000068">
    <property type="protein sequence ID" value="CAL8123729.1"/>
    <property type="molecule type" value="Genomic_DNA"/>
</dbReference>
<name>A0ABP1RFF7_9HEXA</name>
<protein>
    <submittedName>
        <fullName evidence="1">Uncharacterized protein</fullName>
    </submittedName>
</protein>
<accession>A0ABP1RFF7</accession>
<organism evidence="1 2">
    <name type="scientific">Orchesella dallaii</name>
    <dbReference type="NCBI Taxonomy" id="48710"/>
    <lineage>
        <taxon>Eukaryota</taxon>
        <taxon>Metazoa</taxon>
        <taxon>Ecdysozoa</taxon>
        <taxon>Arthropoda</taxon>
        <taxon>Hexapoda</taxon>
        <taxon>Collembola</taxon>
        <taxon>Entomobryomorpha</taxon>
        <taxon>Entomobryoidea</taxon>
        <taxon>Orchesellidae</taxon>
        <taxon>Orchesellinae</taxon>
        <taxon>Orchesella</taxon>
    </lineage>
</organism>
<gene>
    <name evidence="1" type="ORF">ODALV1_LOCUS20290</name>
</gene>
<comment type="caution">
    <text evidence="1">The sequence shown here is derived from an EMBL/GenBank/DDBJ whole genome shotgun (WGS) entry which is preliminary data.</text>
</comment>
<dbReference type="Proteomes" id="UP001642540">
    <property type="component" value="Unassembled WGS sequence"/>
</dbReference>
<keyword evidence="2" id="KW-1185">Reference proteome</keyword>